<evidence type="ECO:0000256" key="4">
    <source>
        <dbReference type="ARBA" id="ARBA00023163"/>
    </source>
</evidence>
<dbReference type="Pfam" id="PF03466">
    <property type="entry name" value="LysR_substrate"/>
    <property type="match status" value="1"/>
</dbReference>
<dbReference type="InterPro" id="IPR036388">
    <property type="entry name" value="WH-like_DNA-bd_sf"/>
</dbReference>
<dbReference type="SUPFAM" id="SSF53850">
    <property type="entry name" value="Periplasmic binding protein-like II"/>
    <property type="match status" value="1"/>
</dbReference>
<dbReference type="InterPro" id="IPR005119">
    <property type="entry name" value="LysR_subst-bd"/>
</dbReference>
<name>A0A1H6JUU2_9ACTN</name>
<protein>
    <submittedName>
        <fullName evidence="6">Transcriptional regulator, LysR family</fullName>
    </submittedName>
</protein>
<evidence type="ECO:0000256" key="1">
    <source>
        <dbReference type="ARBA" id="ARBA00009437"/>
    </source>
</evidence>
<dbReference type="PROSITE" id="PS50931">
    <property type="entry name" value="HTH_LYSR"/>
    <property type="match status" value="1"/>
</dbReference>
<gene>
    <name evidence="6" type="ORF">SAMN05216447_10859</name>
</gene>
<sequence>MELRTLRYYLAVCETGSMSRAAERLHVTQPTLSRQISDLERELGCVLLVRHSRSVEPTEEGLHLMSRAADIVSLADLTEGEYRERGKVVAGDIRISCGESSGIAPIASAARAFRMRYPQVRFCLHSGNADYVIERLERGLDDFAVLFSYPGIDRYEHLRLPHTDAWGVYLPADDPLAAKDVVSPEDLEGLPLIASEQALETDELTAWFGGSLARAGIAVTYTLGYNASVFVREGAGYMLGLDALIPTGSSTGLVFRPLWPPIVAHIDFAWRRGQKLSNAASMFLDDFRATL</sequence>
<evidence type="ECO:0000313" key="7">
    <source>
        <dbReference type="Proteomes" id="UP000199135"/>
    </source>
</evidence>
<dbReference type="PRINTS" id="PR00039">
    <property type="entry name" value="HTHLYSR"/>
</dbReference>
<evidence type="ECO:0000256" key="3">
    <source>
        <dbReference type="ARBA" id="ARBA00023125"/>
    </source>
</evidence>
<keyword evidence="2" id="KW-0805">Transcription regulation</keyword>
<organism evidence="6 7">
    <name type="scientific">Parafannyhessea umbonata</name>
    <dbReference type="NCBI Taxonomy" id="604330"/>
    <lineage>
        <taxon>Bacteria</taxon>
        <taxon>Bacillati</taxon>
        <taxon>Actinomycetota</taxon>
        <taxon>Coriobacteriia</taxon>
        <taxon>Coriobacteriales</taxon>
        <taxon>Atopobiaceae</taxon>
        <taxon>Parafannyhessea</taxon>
    </lineage>
</organism>
<evidence type="ECO:0000259" key="5">
    <source>
        <dbReference type="PROSITE" id="PS50931"/>
    </source>
</evidence>
<dbReference type="RefSeq" id="WP_078687742.1">
    <property type="nucleotide sequence ID" value="NZ_FNWT01000008.1"/>
</dbReference>
<accession>A0A1H6JUU2</accession>
<feature type="domain" description="HTH lysR-type" evidence="5">
    <location>
        <begin position="1"/>
        <end position="58"/>
    </location>
</feature>
<dbReference type="Pfam" id="PF00126">
    <property type="entry name" value="HTH_1"/>
    <property type="match status" value="1"/>
</dbReference>
<reference evidence="6 7" key="1">
    <citation type="submission" date="2016-10" db="EMBL/GenBank/DDBJ databases">
        <authorList>
            <person name="Varghese N."/>
            <person name="Submissions S."/>
        </authorList>
    </citation>
    <scope>NUCLEOTIDE SEQUENCE [LARGE SCALE GENOMIC DNA]</scope>
    <source>
        <strain evidence="6 7">WCP15</strain>
    </source>
</reference>
<dbReference type="InterPro" id="IPR000847">
    <property type="entry name" value="LysR_HTH_N"/>
</dbReference>
<keyword evidence="4" id="KW-0804">Transcription</keyword>
<comment type="caution">
    <text evidence="6">The sequence shown here is derived from an EMBL/GenBank/DDBJ whole genome shotgun (WGS) entry which is preliminary data.</text>
</comment>
<dbReference type="CDD" id="cd05466">
    <property type="entry name" value="PBP2_LTTR_substrate"/>
    <property type="match status" value="1"/>
</dbReference>
<comment type="similarity">
    <text evidence="1">Belongs to the LysR transcriptional regulatory family.</text>
</comment>
<dbReference type="PANTHER" id="PTHR30346">
    <property type="entry name" value="TRANSCRIPTIONAL DUAL REGULATOR HCAR-RELATED"/>
    <property type="match status" value="1"/>
</dbReference>
<dbReference type="Proteomes" id="UP000199135">
    <property type="component" value="Unassembled WGS sequence"/>
</dbReference>
<dbReference type="PANTHER" id="PTHR30346:SF28">
    <property type="entry name" value="HTH-TYPE TRANSCRIPTIONAL REGULATOR CYNR"/>
    <property type="match status" value="1"/>
</dbReference>
<dbReference type="InterPro" id="IPR036390">
    <property type="entry name" value="WH_DNA-bd_sf"/>
</dbReference>
<evidence type="ECO:0000256" key="2">
    <source>
        <dbReference type="ARBA" id="ARBA00023015"/>
    </source>
</evidence>
<keyword evidence="3" id="KW-0238">DNA-binding</keyword>
<dbReference type="EMBL" id="FNWT01000008">
    <property type="protein sequence ID" value="SEH63692.1"/>
    <property type="molecule type" value="Genomic_DNA"/>
</dbReference>
<keyword evidence="7" id="KW-1185">Reference proteome</keyword>
<dbReference type="SUPFAM" id="SSF46785">
    <property type="entry name" value="Winged helix' DNA-binding domain"/>
    <property type="match status" value="1"/>
</dbReference>
<dbReference type="Gene3D" id="3.40.190.10">
    <property type="entry name" value="Periplasmic binding protein-like II"/>
    <property type="match status" value="2"/>
</dbReference>
<dbReference type="Gene3D" id="1.10.10.10">
    <property type="entry name" value="Winged helix-like DNA-binding domain superfamily/Winged helix DNA-binding domain"/>
    <property type="match status" value="1"/>
</dbReference>
<proteinExistence type="inferred from homology"/>
<evidence type="ECO:0000313" key="6">
    <source>
        <dbReference type="EMBL" id="SEH63692.1"/>
    </source>
</evidence>